<dbReference type="InterPro" id="IPR013509">
    <property type="entry name" value="RNR_lsu_N"/>
</dbReference>
<evidence type="ECO:0000259" key="12">
    <source>
        <dbReference type="Pfam" id="PF00317"/>
    </source>
</evidence>
<dbReference type="SUPFAM" id="SSF48168">
    <property type="entry name" value="R1 subunit of ribonucleotide reductase, N-terminal domain"/>
    <property type="match status" value="1"/>
</dbReference>
<dbReference type="GO" id="GO:0005524">
    <property type="term" value="F:ATP binding"/>
    <property type="evidence" value="ECO:0007669"/>
    <property type="project" value="InterPro"/>
</dbReference>
<dbReference type="PANTHER" id="PTHR43371">
    <property type="entry name" value="VITAMIN B12-DEPENDENT RIBONUCLEOTIDE REDUCTASE"/>
    <property type="match status" value="1"/>
</dbReference>
<dbReference type="EC" id="1.17.4.1" evidence="11"/>
<dbReference type="PRINTS" id="PR01183">
    <property type="entry name" value="RIBORDTASEM1"/>
</dbReference>
<dbReference type="InterPro" id="IPR013344">
    <property type="entry name" value="RNR_NrdJ/NrdZ"/>
</dbReference>
<dbReference type="AlphaFoldDB" id="A0A1B1K5Y3"/>
<dbReference type="EMBL" id="CP009111">
    <property type="protein sequence ID" value="ANS27958.1"/>
    <property type="molecule type" value="Genomic_DNA"/>
</dbReference>
<gene>
    <name evidence="14" type="primary">nrdZ</name>
    <name evidence="14" type="ORF">R1CP_16350</name>
</gene>
<dbReference type="GO" id="GO:0031419">
    <property type="term" value="F:cobalamin binding"/>
    <property type="evidence" value="ECO:0007669"/>
    <property type="project" value="UniProtKB-KW"/>
</dbReference>
<keyword evidence="3 11" id="KW-0846">Cobalamin</keyword>
<comment type="function">
    <text evidence="11">Catalyzes the reduction of ribonucleotides to deoxyribonucleotides. May function to provide a pool of deoxyribonucleotide precursors for DNA repair during oxygen limitation and/or for immediate growth after restoration of oxygen.</text>
</comment>
<evidence type="ECO:0000256" key="10">
    <source>
        <dbReference type="ARBA" id="ARBA00047754"/>
    </source>
</evidence>
<dbReference type="GO" id="GO:0009263">
    <property type="term" value="P:deoxyribonucleotide biosynthetic process"/>
    <property type="evidence" value="ECO:0007669"/>
    <property type="project" value="UniProtKB-KW"/>
</dbReference>
<evidence type="ECO:0000256" key="9">
    <source>
        <dbReference type="ARBA" id="ARBA00023285"/>
    </source>
</evidence>
<comment type="cofactor">
    <cofactor evidence="1 11">
        <name>adenosylcob(III)alamin</name>
        <dbReference type="ChEBI" id="CHEBI:18408"/>
    </cofactor>
</comment>
<organism evidence="14 15">
    <name type="scientific">Rhodococcus opacus</name>
    <name type="common">Nocardia opaca</name>
    <dbReference type="NCBI Taxonomy" id="37919"/>
    <lineage>
        <taxon>Bacteria</taxon>
        <taxon>Bacillati</taxon>
        <taxon>Actinomycetota</taxon>
        <taxon>Actinomycetes</taxon>
        <taxon>Mycobacteriales</taxon>
        <taxon>Nocardiaceae</taxon>
        <taxon>Rhodococcus</taxon>
    </lineage>
</organism>
<feature type="domain" description="Ribonucleotide reductase large subunit N-terminal" evidence="12">
    <location>
        <begin position="20"/>
        <end position="100"/>
    </location>
</feature>
<dbReference type="NCBIfam" id="TIGR02504">
    <property type="entry name" value="NrdJ_Z"/>
    <property type="match status" value="1"/>
</dbReference>
<reference evidence="14 15" key="1">
    <citation type="submission" date="2014-07" db="EMBL/GenBank/DDBJ databases">
        <authorList>
            <person name="Zhang J.E."/>
            <person name="Yang H."/>
            <person name="Guo J."/>
            <person name="Deng Z."/>
            <person name="Luo H."/>
            <person name="Luo M."/>
            <person name="Zhao B."/>
        </authorList>
    </citation>
    <scope>NUCLEOTIDE SEQUENCE [LARGE SCALE GENOMIC DNA]</scope>
    <source>
        <strain evidence="14 15">1CP</strain>
    </source>
</reference>
<accession>A0A1B1K5Y3</accession>
<evidence type="ECO:0000256" key="4">
    <source>
        <dbReference type="ARBA" id="ARBA00022634"/>
    </source>
</evidence>
<keyword evidence="7" id="KW-0215">Deoxyribonucleotide synthesis</keyword>
<dbReference type="CDD" id="cd02888">
    <property type="entry name" value="RNR_II_dimer"/>
    <property type="match status" value="1"/>
</dbReference>
<comment type="catalytic activity">
    <reaction evidence="10 11">
        <text>a 2'-deoxyribonucleoside 5'-diphosphate + [thioredoxin]-disulfide + H2O = a ribonucleoside 5'-diphosphate + [thioredoxin]-dithiol</text>
        <dbReference type="Rhea" id="RHEA:23252"/>
        <dbReference type="Rhea" id="RHEA-COMP:10698"/>
        <dbReference type="Rhea" id="RHEA-COMP:10700"/>
        <dbReference type="ChEBI" id="CHEBI:15377"/>
        <dbReference type="ChEBI" id="CHEBI:29950"/>
        <dbReference type="ChEBI" id="CHEBI:50058"/>
        <dbReference type="ChEBI" id="CHEBI:57930"/>
        <dbReference type="ChEBI" id="CHEBI:73316"/>
        <dbReference type="EC" id="1.17.4.1"/>
    </reaction>
</comment>
<evidence type="ECO:0000256" key="3">
    <source>
        <dbReference type="ARBA" id="ARBA00022628"/>
    </source>
</evidence>
<evidence type="ECO:0000256" key="7">
    <source>
        <dbReference type="ARBA" id="ARBA00023116"/>
    </source>
</evidence>
<dbReference type="RefSeq" id="WP_065490842.1">
    <property type="nucleotide sequence ID" value="NZ_CP009111.1"/>
</dbReference>
<dbReference type="PATRIC" id="fig|37919.13.peg.3381"/>
<feature type="domain" description="Ribonucleotide reductase large subunit C-terminal" evidence="13">
    <location>
        <begin position="420"/>
        <end position="565"/>
    </location>
</feature>
<dbReference type="Proteomes" id="UP000186108">
    <property type="component" value="Chromosome"/>
</dbReference>
<name>A0A1B1K5Y3_RHOOP</name>
<keyword evidence="9 11" id="KW-0170">Cobalt</keyword>
<evidence type="ECO:0000313" key="14">
    <source>
        <dbReference type="EMBL" id="ANS27958.1"/>
    </source>
</evidence>
<evidence type="ECO:0000256" key="6">
    <source>
        <dbReference type="ARBA" id="ARBA00023002"/>
    </source>
</evidence>
<keyword evidence="6 11" id="KW-0560">Oxidoreductase</keyword>
<dbReference type="InterPro" id="IPR050862">
    <property type="entry name" value="RdRp_reductase_class-2"/>
</dbReference>
<protein>
    <recommendedName>
        <fullName evidence="11">Vitamin B12-dependent ribonucleotide reductase</fullName>
        <ecNumber evidence="11">1.17.4.1</ecNumber>
    </recommendedName>
</protein>
<evidence type="ECO:0000313" key="15">
    <source>
        <dbReference type="Proteomes" id="UP000186108"/>
    </source>
</evidence>
<dbReference type="InterPro" id="IPR000788">
    <property type="entry name" value="RNR_lg_C"/>
</dbReference>
<feature type="domain" description="Ribonucleotide reductase large subunit C-terminal" evidence="13">
    <location>
        <begin position="103"/>
        <end position="415"/>
    </location>
</feature>
<evidence type="ECO:0000256" key="2">
    <source>
        <dbReference type="ARBA" id="ARBA00007405"/>
    </source>
</evidence>
<evidence type="ECO:0000256" key="5">
    <source>
        <dbReference type="ARBA" id="ARBA00022741"/>
    </source>
</evidence>
<dbReference type="GO" id="GO:0004748">
    <property type="term" value="F:ribonucleoside-diphosphate reductase activity, thioredoxin disulfide as acceptor"/>
    <property type="evidence" value="ECO:0007669"/>
    <property type="project" value="UniProtKB-EC"/>
</dbReference>
<keyword evidence="4 11" id="KW-0237">DNA synthesis</keyword>
<keyword evidence="5 11" id="KW-0547">Nucleotide-binding</keyword>
<dbReference type="GO" id="GO:0071897">
    <property type="term" value="P:DNA biosynthetic process"/>
    <property type="evidence" value="ECO:0007669"/>
    <property type="project" value="UniProtKB-KW"/>
</dbReference>
<dbReference type="Pfam" id="PF00317">
    <property type="entry name" value="Ribonuc_red_lgN"/>
    <property type="match status" value="1"/>
</dbReference>
<evidence type="ECO:0000259" key="13">
    <source>
        <dbReference type="Pfam" id="PF02867"/>
    </source>
</evidence>
<dbReference type="Gene3D" id="3.20.70.20">
    <property type="match status" value="1"/>
</dbReference>
<dbReference type="Pfam" id="PF02867">
    <property type="entry name" value="Ribonuc_red_lgC"/>
    <property type="match status" value="2"/>
</dbReference>
<keyword evidence="8" id="KW-1015">Disulfide bond</keyword>
<evidence type="ECO:0000256" key="8">
    <source>
        <dbReference type="ARBA" id="ARBA00023157"/>
    </source>
</evidence>
<dbReference type="InterPro" id="IPR008926">
    <property type="entry name" value="RNR_R1-su_N"/>
</dbReference>
<proteinExistence type="inferred from homology"/>
<evidence type="ECO:0000256" key="11">
    <source>
        <dbReference type="RuleBase" id="RU364064"/>
    </source>
</evidence>
<evidence type="ECO:0000256" key="1">
    <source>
        <dbReference type="ARBA" id="ARBA00001922"/>
    </source>
</evidence>
<dbReference type="PANTHER" id="PTHR43371:SF1">
    <property type="entry name" value="RIBONUCLEOSIDE-DIPHOSPHATE REDUCTASE"/>
    <property type="match status" value="1"/>
</dbReference>
<dbReference type="SUPFAM" id="SSF51998">
    <property type="entry name" value="PFL-like glycyl radical enzymes"/>
    <property type="match status" value="1"/>
</dbReference>
<comment type="similarity">
    <text evidence="2 11">Belongs to the ribonucleoside diphosphate reductase class-2 family.</text>
</comment>
<dbReference type="UniPathway" id="UPA00326"/>
<sequence length="602" mass="65169">MSEPRPGGRRDRVTDLGQRQFSPAAAAVLSERYLRRDEHGRIVESPEEMFDRVATVVAGVEDGFQPGSSTQWAPQFSSLLRSLEFLPNSPTLMNAGTRLGVLSGCFVLPLEDSLPSIFRTLGQTALLHQAGAGTGYTFGHLRPAGDLVASTGGTASGPLSFLRLFDTAADVIQQGGRRRGASIAVLDVSHPDVFDFAAAKEAATGDLRHFNLSIAVTDAFLRAVTHNRTHRLVNPRTERTVAEVPAADLFDTICTAAHRSGDPGLLFLDTVNRANPLRERIEATNPCGEVPLLPYESCNLGSVNLALLTRDGEVDWDRLAEVVRLAVRFLDDVIDVSRYPFPELADAAQATRKIGLGVMGLADLLADLGIPYDSEPGVRLAGRIAQHIQHIAHAESAALAVTRGRYPRAADSRFASTRHLRNAQVTSVAPTGTLSLIAGTSSGIEPLFALAYERRVLGRRVLEINRGFERLARERGCYSDELMADIAHRGGVRGNRHVPEDLRAAFPTALEIAPEWHLRVQAAVQRHVDAAVSKTVNLPESATATDIRDLYLTAWRYSLKGITVYRYGSKEDQALSFATHEPGLSRTDIGSTGGCAGCACEF</sequence>